<proteinExistence type="predicted"/>
<protein>
    <submittedName>
        <fullName evidence="2">Uncharacterized protein</fullName>
    </submittedName>
</protein>
<keyword evidence="1" id="KW-0812">Transmembrane</keyword>
<sequence length="78" mass="8439">MGSFVWYSVEFVANIAVILYVLSKLGYISSPRLVKQDVPATLADQVKETATFVKTMGEVLGSMKSMLPSSSTPSIPPK</sequence>
<evidence type="ECO:0000313" key="2">
    <source>
        <dbReference type="EMBL" id="QHT03458.1"/>
    </source>
</evidence>
<accession>A0A6C0CFU9</accession>
<name>A0A6C0CFU9_9ZZZZ</name>
<dbReference type="EMBL" id="MN739412">
    <property type="protein sequence ID" value="QHT03458.1"/>
    <property type="molecule type" value="Genomic_DNA"/>
</dbReference>
<feature type="transmembrane region" description="Helical" evidence="1">
    <location>
        <begin position="6"/>
        <end position="23"/>
    </location>
</feature>
<organism evidence="2">
    <name type="scientific">viral metagenome</name>
    <dbReference type="NCBI Taxonomy" id="1070528"/>
    <lineage>
        <taxon>unclassified sequences</taxon>
        <taxon>metagenomes</taxon>
        <taxon>organismal metagenomes</taxon>
    </lineage>
</organism>
<keyword evidence="1" id="KW-0472">Membrane</keyword>
<keyword evidence="1" id="KW-1133">Transmembrane helix</keyword>
<reference evidence="2" key="1">
    <citation type="journal article" date="2020" name="Nature">
        <title>Giant virus diversity and host interactions through global metagenomics.</title>
        <authorList>
            <person name="Schulz F."/>
            <person name="Roux S."/>
            <person name="Paez-Espino D."/>
            <person name="Jungbluth S."/>
            <person name="Walsh D.A."/>
            <person name="Denef V.J."/>
            <person name="McMahon K.D."/>
            <person name="Konstantinidis K.T."/>
            <person name="Eloe-Fadrosh E.A."/>
            <person name="Kyrpides N.C."/>
            <person name="Woyke T."/>
        </authorList>
    </citation>
    <scope>NUCLEOTIDE SEQUENCE</scope>
    <source>
        <strain evidence="2">GVMAG-M-3300021079-18</strain>
    </source>
</reference>
<dbReference type="AlphaFoldDB" id="A0A6C0CFU9"/>
<evidence type="ECO:0000256" key="1">
    <source>
        <dbReference type="SAM" id="Phobius"/>
    </source>
</evidence>